<organism evidence="2 3">
    <name type="scientific">Arthrobacter ulcerisalmonis</name>
    <dbReference type="NCBI Taxonomy" id="2483813"/>
    <lineage>
        <taxon>Bacteria</taxon>
        <taxon>Bacillati</taxon>
        <taxon>Actinomycetota</taxon>
        <taxon>Actinomycetes</taxon>
        <taxon>Micrococcales</taxon>
        <taxon>Micrococcaceae</taxon>
        <taxon>Arthrobacter</taxon>
    </lineage>
</organism>
<dbReference type="Gene3D" id="3.10.180.10">
    <property type="entry name" value="2,3-Dihydroxybiphenyl 1,2-Dioxygenase, domain 1"/>
    <property type="match status" value="1"/>
</dbReference>
<dbReference type="PROSITE" id="PS51819">
    <property type="entry name" value="VOC"/>
    <property type="match status" value="1"/>
</dbReference>
<evidence type="ECO:0000313" key="2">
    <source>
        <dbReference type="EMBL" id="VDC26373.1"/>
    </source>
</evidence>
<sequence length="127" mass="14013">MDWKLELVLVPVSDVDRARDFYVNQVGFVLDHDMRVNENLRFVQMTPPGSGCSICIGEGLSDAPAGSAPNLQLVVPDIEEAHRHLKDNGVDVTDISDPGWGEFVYFKDPDGNQWAVQCMAKLKPLGS</sequence>
<dbReference type="RefSeq" id="WP_124091708.1">
    <property type="nucleotide sequence ID" value="NZ_CBCRYA010000029.1"/>
</dbReference>
<keyword evidence="3" id="KW-1185">Reference proteome</keyword>
<reference evidence="2 3" key="1">
    <citation type="submission" date="2018-11" db="EMBL/GenBank/DDBJ databases">
        <authorList>
            <person name="Criscuolo A."/>
        </authorList>
    </citation>
    <scope>NUCLEOTIDE SEQUENCE [LARGE SCALE GENOMIC DNA]</scope>
    <source>
        <strain evidence="2">AT11b</strain>
    </source>
</reference>
<name>A0A3P5WSL1_9MICC</name>
<accession>A0A3P5WSL1</accession>
<dbReference type="PANTHER" id="PTHR36437">
    <property type="entry name" value="GLYOXALASE/BLEOMYCIN RESISTANCE PROTEIN/DIOXYGENASE"/>
    <property type="match status" value="1"/>
</dbReference>
<evidence type="ECO:0000259" key="1">
    <source>
        <dbReference type="PROSITE" id="PS51819"/>
    </source>
</evidence>
<protein>
    <submittedName>
        <fullName evidence="2">Glyoxalase-like domain protein</fullName>
    </submittedName>
</protein>
<dbReference type="AlphaFoldDB" id="A0A3P5WSL1"/>
<dbReference type="EMBL" id="UXAU01000024">
    <property type="protein sequence ID" value="VDC26373.1"/>
    <property type="molecule type" value="Genomic_DNA"/>
</dbReference>
<proteinExistence type="predicted"/>
<dbReference type="Pfam" id="PF00903">
    <property type="entry name" value="Glyoxalase"/>
    <property type="match status" value="1"/>
</dbReference>
<gene>
    <name evidence="2" type="ORF">PSET11_01774</name>
</gene>
<dbReference type="InterPro" id="IPR004360">
    <property type="entry name" value="Glyas_Fos-R_dOase_dom"/>
</dbReference>
<feature type="domain" description="VOC" evidence="1">
    <location>
        <begin position="4"/>
        <end position="119"/>
    </location>
</feature>
<dbReference type="OrthoDB" id="485032at2"/>
<dbReference type="PANTHER" id="PTHR36437:SF2">
    <property type="entry name" value="GLYOXALASE_BLEOMYCIN RESISTANCE PROTEIN_DIOXYGENASE"/>
    <property type="match status" value="1"/>
</dbReference>
<evidence type="ECO:0000313" key="3">
    <source>
        <dbReference type="Proteomes" id="UP000280861"/>
    </source>
</evidence>
<dbReference type="InterPro" id="IPR037523">
    <property type="entry name" value="VOC_core"/>
</dbReference>
<dbReference type="Proteomes" id="UP000280861">
    <property type="component" value="Unassembled WGS sequence"/>
</dbReference>
<dbReference type="InterPro" id="IPR029068">
    <property type="entry name" value="Glyas_Bleomycin-R_OHBP_Dase"/>
</dbReference>
<dbReference type="SUPFAM" id="SSF54593">
    <property type="entry name" value="Glyoxalase/Bleomycin resistance protein/Dihydroxybiphenyl dioxygenase"/>
    <property type="match status" value="1"/>
</dbReference>